<evidence type="ECO:0000313" key="1">
    <source>
        <dbReference type="EMBL" id="KKK57456.1"/>
    </source>
</evidence>
<organism evidence="1">
    <name type="scientific">marine sediment metagenome</name>
    <dbReference type="NCBI Taxonomy" id="412755"/>
    <lineage>
        <taxon>unclassified sequences</taxon>
        <taxon>metagenomes</taxon>
        <taxon>ecological metagenomes</taxon>
    </lineage>
</organism>
<proteinExistence type="predicted"/>
<dbReference type="AlphaFoldDB" id="A0A0F8ZBN3"/>
<gene>
    <name evidence="1" type="ORF">LCGC14_3054260</name>
</gene>
<name>A0A0F8ZBN3_9ZZZZ</name>
<accession>A0A0F8ZBN3</accession>
<feature type="non-terminal residue" evidence="1">
    <location>
        <position position="1"/>
    </location>
</feature>
<comment type="caution">
    <text evidence="1">The sequence shown here is derived from an EMBL/GenBank/DDBJ whole genome shotgun (WGS) entry which is preliminary data.</text>
</comment>
<reference evidence="1" key="1">
    <citation type="journal article" date="2015" name="Nature">
        <title>Complex archaea that bridge the gap between prokaryotes and eukaryotes.</title>
        <authorList>
            <person name="Spang A."/>
            <person name="Saw J.H."/>
            <person name="Jorgensen S.L."/>
            <person name="Zaremba-Niedzwiedzka K."/>
            <person name="Martijn J."/>
            <person name="Lind A.E."/>
            <person name="van Eijk R."/>
            <person name="Schleper C."/>
            <person name="Guy L."/>
            <person name="Ettema T.J."/>
        </authorList>
    </citation>
    <scope>NUCLEOTIDE SEQUENCE</scope>
</reference>
<dbReference type="EMBL" id="LAZR01064468">
    <property type="protein sequence ID" value="KKK57456.1"/>
    <property type="molecule type" value="Genomic_DNA"/>
</dbReference>
<sequence length="225" mass="23461">FTDTKNTKLSGIATGAEVNPDLISQAEAEAGVATTERIFSALRVKQAIDALGGGGGAITFTDAVLCTLEVPQGTESFPDVHDLVTASTRVTGIVLPDGAAASTLNFKCRVPRDLAATPAMKIRVRFMTQAADTAHAVRLTVSTIGLAVNENFDAALTAETEITAECPDATETGNEATIEVDLTTDWVADDTILGQLKRDPTDAVDDYAGDVLVVGIDLVVDRTPA</sequence>
<protein>
    <submittedName>
        <fullName evidence="1">Uncharacterized protein</fullName>
    </submittedName>
</protein>